<protein>
    <submittedName>
        <fullName evidence="1">Uncharacterized protein</fullName>
    </submittedName>
</protein>
<dbReference type="AlphaFoldDB" id="A0A1A7XYX0"/>
<gene>
    <name evidence="1" type="primary">Nfu_g_1_007339</name>
</gene>
<reference evidence="1" key="1">
    <citation type="submission" date="2016-05" db="EMBL/GenBank/DDBJ databases">
        <authorList>
            <person name="Lavstsen T."/>
            <person name="Jespersen J.S."/>
        </authorList>
    </citation>
    <scope>NUCLEOTIDE SEQUENCE</scope>
    <source>
        <tissue evidence="1">Brain</tissue>
    </source>
</reference>
<organism evidence="1">
    <name type="scientific">Iconisemion striatum</name>
    <dbReference type="NCBI Taxonomy" id="60296"/>
    <lineage>
        <taxon>Eukaryota</taxon>
        <taxon>Metazoa</taxon>
        <taxon>Chordata</taxon>
        <taxon>Craniata</taxon>
        <taxon>Vertebrata</taxon>
        <taxon>Euteleostomi</taxon>
        <taxon>Actinopterygii</taxon>
        <taxon>Neopterygii</taxon>
        <taxon>Teleostei</taxon>
        <taxon>Neoteleostei</taxon>
        <taxon>Acanthomorphata</taxon>
        <taxon>Ovalentaria</taxon>
        <taxon>Atherinomorphae</taxon>
        <taxon>Cyprinodontiformes</taxon>
        <taxon>Nothobranchiidae</taxon>
        <taxon>Iconisemion</taxon>
    </lineage>
</organism>
<dbReference type="EMBL" id="HADX01000777">
    <property type="protein sequence ID" value="SBP23009.1"/>
    <property type="molecule type" value="Transcribed_RNA"/>
</dbReference>
<evidence type="ECO:0000313" key="1">
    <source>
        <dbReference type="EMBL" id="SBP23009.1"/>
    </source>
</evidence>
<sequence>GFDRFLTQNQISPYDTVDSNVLISSWSNGSPYPCSQIIRAAAPTLQKNQYWV</sequence>
<accession>A0A1A7XYX0</accession>
<reference evidence="1" key="2">
    <citation type="submission" date="2016-06" db="EMBL/GenBank/DDBJ databases">
        <title>The genome of a short-lived fish provides insights into sex chromosome evolution and the genetic control of aging.</title>
        <authorList>
            <person name="Reichwald K."/>
            <person name="Felder M."/>
            <person name="Petzold A."/>
            <person name="Koch P."/>
            <person name="Groth M."/>
            <person name="Platzer M."/>
        </authorList>
    </citation>
    <scope>NUCLEOTIDE SEQUENCE</scope>
    <source>
        <tissue evidence="1">Brain</tissue>
    </source>
</reference>
<proteinExistence type="predicted"/>
<feature type="non-terminal residue" evidence="1">
    <location>
        <position position="1"/>
    </location>
</feature>
<name>A0A1A7XYX0_9TELE</name>